<dbReference type="EMBL" id="AGSI01000006">
    <property type="protein sequence ID" value="EIE24298.1"/>
    <property type="molecule type" value="Genomic_DNA"/>
</dbReference>
<protein>
    <submittedName>
        <fullName evidence="1">Uncharacterized protein</fullName>
    </submittedName>
</protein>
<organism evidence="1 2">
    <name type="scientific">Coccomyxa subellipsoidea (strain C-169)</name>
    <name type="common">Green microalga</name>
    <dbReference type="NCBI Taxonomy" id="574566"/>
    <lineage>
        <taxon>Eukaryota</taxon>
        <taxon>Viridiplantae</taxon>
        <taxon>Chlorophyta</taxon>
        <taxon>core chlorophytes</taxon>
        <taxon>Trebouxiophyceae</taxon>
        <taxon>Trebouxiophyceae incertae sedis</taxon>
        <taxon>Coccomyxaceae</taxon>
        <taxon>Coccomyxa</taxon>
        <taxon>Coccomyxa subellipsoidea</taxon>
    </lineage>
</organism>
<keyword evidence="2" id="KW-1185">Reference proteome</keyword>
<name>I0Z0X9_COCSC</name>
<proteinExistence type="predicted"/>
<dbReference type="InterPro" id="IPR005082">
    <property type="entry name" value="Peptidase_U9_T4_prohead"/>
</dbReference>
<dbReference type="OrthoDB" id="547106at2759"/>
<reference evidence="1 2" key="1">
    <citation type="journal article" date="2012" name="Genome Biol.">
        <title>The genome of the polar eukaryotic microalga coccomyxa subellipsoidea reveals traits of cold adaptation.</title>
        <authorList>
            <person name="Blanc G."/>
            <person name="Agarkova I."/>
            <person name="Grimwood J."/>
            <person name="Kuo A."/>
            <person name="Brueggeman A."/>
            <person name="Dunigan D."/>
            <person name="Gurnon J."/>
            <person name="Ladunga I."/>
            <person name="Lindquist E."/>
            <person name="Lucas S."/>
            <person name="Pangilinan J."/>
            <person name="Proschold T."/>
            <person name="Salamov A."/>
            <person name="Schmutz J."/>
            <person name="Weeks D."/>
            <person name="Yamada T."/>
            <person name="Claverie J.M."/>
            <person name="Grigoriev I."/>
            <person name="Van Etten J."/>
            <person name="Lomsadze A."/>
            <person name="Borodovsky M."/>
        </authorList>
    </citation>
    <scope>NUCLEOTIDE SEQUENCE [LARGE SCALE GENOMIC DNA]</scope>
    <source>
        <strain evidence="1 2">C-169</strain>
    </source>
</reference>
<dbReference type="AlphaFoldDB" id="I0Z0X9"/>
<dbReference type="STRING" id="574566.I0Z0X9"/>
<dbReference type="Proteomes" id="UP000007264">
    <property type="component" value="Unassembled WGS sequence"/>
</dbReference>
<evidence type="ECO:0000313" key="2">
    <source>
        <dbReference type="Proteomes" id="UP000007264"/>
    </source>
</evidence>
<accession>I0Z0X9</accession>
<dbReference type="Pfam" id="PF03420">
    <property type="entry name" value="Peptidase_S77"/>
    <property type="match status" value="1"/>
</dbReference>
<dbReference type="KEGG" id="csl:COCSUDRAFT_62800"/>
<sequence>MGCIDLKQSNGTICPNLGQAFTREILVREVQRFHGESILSGKAFGELTHPCYTSKSFCSLNAPAVSHQIMAVWWRGNQLHGLIRLLDTASGQRAAQQLAAGRQLGASLRSWTSLVPDARSGAHVIQDDMHLITVAFVPRVEVSHEAPPKPGSHGKLH</sequence>
<gene>
    <name evidence="1" type="ORF">COCSUDRAFT_62800</name>
</gene>
<dbReference type="GeneID" id="17042296"/>
<dbReference type="eggNOG" id="ENOG502SNXY">
    <property type="taxonomic scope" value="Eukaryota"/>
</dbReference>
<dbReference type="RefSeq" id="XP_005648842.1">
    <property type="nucleotide sequence ID" value="XM_005648785.1"/>
</dbReference>
<evidence type="ECO:0000313" key="1">
    <source>
        <dbReference type="EMBL" id="EIE24298.1"/>
    </source>
</evidence>
<comment type="caution">
    <text evidence="1">The sequence shown here is derived from an EMBL/GenBank/DDBJ whole genome shotgun (WGS) entry which is preliminary data.</text>
</comment>